<sequence>MAGSNEFSAILLIPVAICVLGILVLLEIRKQQQQRSDDTYSTQAVGDFSEEEDYLDDTIQEDAVEQREDVGEGSSTAVRVKKIGKKKGEKLRRKEQMRQYHEYMNQQRELRRAQDEVLEEEFRRRKAEEAIRRAQEEEKRKKQQAKKAKQEEKERQKREKAEEKELKKKRSRFEKYQGRITDAVKKMRVCTMESLSDVVRLTPEETEEILRELCATSPEFSLSLWSGSTFMFITEEDYGRISAYLLKNGKTPIKQAGSHLISILTSGEEE</sequence>
<dbReference type="EMBL" id="CBTN010000008">
    <property type="protein sequence ID" value="CDH50893.1"/>
    <property type="molecule type" value="Genomic_DNA"/>
</dbReference>
<organism evidence="3 4">
    <name type="scientific">Lichtheimia corymbifera JMRC:FSU:9682</name>
    <dbReference type="NCBI Taxonomy" id="1263082"/>
    <lineage>
        <taxon>Eukaryota</taxon>
        <taxon>Fungi</taxon>
        <taxon>Fungi incertae sedis</taxon>
        <taxon>Mucoromycota</taxon>
        <taxon>Mucoromycotina</taxon>
        <taxon>Mucoromycetes</taxon>
        <taxon>Mucorales</taxon>
        <taxon>Lichtheimiaceae</taxon>
        <taxon>Lichtheimia</taxon>
    </lineage>
</organism>
<protein>
    <recommendedName>
        <fullName evidence="5">DDRGK domain-containing protein 1</fullName>
    </recommendedName>
</protein>
<evidence type="ECO:0008006" key="5">
    <source>
        <dbReference type="Google" id="ProtNLM"/>
    </source>
</evidence>
<proteinExistence type="predicted"/>
<keyword evidence="2" id="KW-1133">Transmembrane helix</keyword>
<dbReference type="VEuPathDB" id="FungiDB:LCOR_02576.1"/>
<name>A0A068RL46_9FUNG</name>
<dbReference type="InterPro" id="IPR019153">
    <property type="entry name" value="DDRGK_dom-contain"/>
</dbReference>
<dbReference type="Pfam" id="PF09756">
    <property type="entry name" value="DDRGK"/>
    <property type="match status" value="1"/>
</dbReference>
<keyword evidence="2" id="KW-0472">Membrane</keyword>
<dbReference type="OrthoDB" id="2285710at2759"/>
<feature type="region of interest" description="Disordered" evidence="1">
    <location>
        <begin position="135"/>
        <end position="168"/>
    </location>
</feature>
<dbReference type="STRING" id="1263082.A0A068RL46"/>
<keyword evidence="4" id="KW-1185">Reference proteome</keyword>
<dbReference type="AlphaFoldDB" id="A0A068RL46"/>
<evidence type="ECO:0000313" key="4">
    <source>
        <dbReference type="Proteomes" id="UP000027586"/>
    </source>
</evidence>
<gene>
    <name evidence="3" type="ORF">LCOR_02576.1</name>
</gene>
<feature type="compositionally biased region" description="Basic and acidic residues" evidence="1">
    <location>
        <begin position="148"/>
        <end position="166"/>
    </location>
</feature>
<evidence type="ECO:0000256" key="1">
    <source>
        <dbReference type="SAM" id="MobiDB-lite"/>
    </source>
</evidence>
<dbReference type="SMART" id="SM01128">
    <property type="entry name" value="DDRGK"/>
    <property type="match status" value="1"/>
</dbReference>
<feature type="region of interest" description="Disordered" evidence="1">
    <location>
        <begin position="36"/>
        <end position="96"/>
    </location>
</feature>
<dbReference type="Proteomes" id="UP000027586">
    <property type="component" value="Unassembled WGS sequence"/>
</dbReference>
<feature type="compositionally biased region" description="Basic residues" evidence="1">
    <location>
        <begin position="79"/>
        <end position="91"/>
    </location>
</feature>
<accession>A0A068RL46</accession>
<evidence type="ECO:0000256" key="2">
    <source>
        <dbReference type="SAM" id="Phobius"/>
    </source>
</evidence>
<feature type="compositionally biased region" description="Acidic residues" evidence="1">
    <location>
        <begin position="48"/>
        <end position="63"/>
    </location>
</feature>
<keyword evidence="2" id="KW-0812">Transmembrane</keyword>
<comment type="caution">
    <text evidence="3">The sequence shown here is derived from an EMBL/GenBank/DDBJ whole genome shotgun (WGS) entry which is preliminary data.</text>
</comment>
<reference evidence="3" key="1">
    <citation type="submission" date="2013-08" db="EMBL/GenBank/DDBJ databases">
        <title>Gene expansion shapes genome architecture in the human pathogen Lichtheimia corymbifera: an evolutionary genomics analysis in the ancient terrestrial Mucorales (Mucoromycotina).</title>
        <authorList>
            <person name="Schwartze V.U."/>
            <person name="Winter S."/>
            <person name="Shelest E."/>
            <person name="Marcet-Houben M."/>
            <person name="Horn F."/>
            <person name="Wehner S."/>
            <person name="Hoffmann K."/>
            <person name="Riege K."/>
            <person name="Sammeth M."/>
            <person name="Nowrousian M."/>
            <person name="Valiante V."/>
            <person name="Linde J."/>
            <person name="Jacobsen I.D."/>
            <person name="Marz M."/>
            <person name="Brakhage A.A."/>
            <person name="Gabaldon T."/>
            <person name="Bocker S."/>
            <person name="Voigt K."/>
        </authorList>
    </citation>
    <scope>NUCLEOTIDE SEQUENCE [LARGE SCALE GENOMIC DNA]</scope>
    <source>
        <strain evidence="3">FSU 9682</strain>
    </source>
</reference>
<evidence type="ECO:0000313" key="3">
    <source>
        <dbReference type="EMBL" id="CDH50893.1"/>
    </source>
</evidence>
<feature type="transmembrane region" description="Helical" evidence="2">
    <location>
        <begin position="6"/>
        <end position="26"/>
    </location>
</feature>